<accession>A0A7J6UKE8</accession>
<keyword evidence="2" id="KW-1185">Reference proteome</keyword>
<protein>
    <submittedName>
        <fullName evidence="1">Uncharacterized protein</fullName>
    </submittedName>
</protein>
<dbReference type="EMBL" id="JABANO010002379">
    <property type="protein sequence ID" value="KAF4757673.1"/>
    <property type="molecule type" value="Genomic_DNA"/>
</dbReference>
<dbReference type="Proteomes" id="UP000553632">
    <property type="component" value="Unassembled WGS sequence"/>
</dbReference>
<evidence type="ECO:0000313" key="2">
    <source>
        <dbReference type="Proteomes" id="UP000553632"/>
    </source>
</evidence>
<organism evidence="1 2">
    <name type="scientific">Perkinsus olseni</name>
    <name type="common">Perkinsus atlanticus</name>
    <dbReference type="NCBI Taxonomy" id="32597"/>
    <lineage>
        <taxon>Eukaryota</taxon>
        <taxon>Sar</taxon>
        <taxon>Alveolata</taxon>
        <taxon>Perkinsozoa</taxon>
        <taxon>Perkinsea</taxon>
        <taxon>Perkinsida</taxon>
        <taxon>Perkinsidae</taxon>
        <taxon>Perkinsus</taxon>
    </lineage>
</organism>
<proteinExistence type="predicted"/>
<dbReference type="AlphaFoldDB" id="A0A7J6UKE8"/>
<gene>
    <name evidence="1" type="ORF">FOZ63_010246</name>
</gene>
<reference evidence="1 2" key="1">
    <citation type="submission" date="2020-04" db="EMBL/GenBank/DDBJ databases">
        <title>Perkinsus olseni comparative genomics.</title>
        <authorList>
            <person name="Bogema D.R."/>
        </authorList>
    </citation>
    <scope>NUCLEOTIDE SEQUENCE [LARGE SCALE GENOMIC DNA]</scope>
    <source>
        <strain evidence="1 2">ATCC PRA-207</strain>
    </source>
</reference>
<evidence type="ECO:0000313" key="1">
    <source>
        <dbReference type="EMBL" id="KAF4757673.1"/>
    </source>
</evidence>
<name>A0A7J6UKE8_PEROL</name>
<comment type="caution">
    <text evidence="1">The sequence shown here is derived from an EMBL/GenBank/DDBJ whole genome shotgun (WGS) entry which is preliminary data.</text>
</comment>
<sequence length="432" mass="47374">MFPSPSVTSEYSLSSSAAAYFSTELGLGMPGSGASLLSAVANIKLKGWVQRNKGGYWDRWKWCFAVFISNDGSNYSRLSLWRTDRDFEDRLVNALSSCMPFDSFSFGQHGKHVVCESDWGRVLVIFDHEGNRCVKIRVMTIPAIIIPHPISIVSSILWIGCLSFLATALALRLSTEGASVRSAAPPRPTWAPYKEWDFDTSANMSMADEAEWKRLAVKDDESINANPQLKWDELSYPVGLKATPHPKVGGSSHLDEKIDKMMPSLQPLPFAFDEMLSSCLFLTLLAPTSCLVSVAPDKVVRDPLPLPTSTGVTQKKPMAPTIDGVRVDLGKPVDYGALIGPSRTVPAGPPSPPSVFEKPDLSWSPRLNTTIATYSITAAVPVRSRGLEGWLPKRGSLTRLQEETPSTFTSTTAEEDISTERKLKKIIADHDD</sequence>